<organism evidence="2 3">
    <name type="scientific">Aquella oligotrophica</name>
    <dbReference type="NCBI Taxonomy" id="2067065"/>
    <lineage>
        <taxon>Bacteria</taxon>
        <taxon>Pseudomonadati</taxon>
        <taxon>Pseudomonadota</taxon>
        <taxon>Betaproteobacteria</taxon>
        <taxon>Neisseriales</taxon>
        <taxon>Neisseriaceae</taxon>
        <taxon>Aquella</taxon>
    </lineage>
</organism>
<sequence>MNQKTVNKIGWFASIMAILMYVSYIDQIMRNIAGHPGSVILPITTTINCSAWALYAWNKEKRDWPIIMCNLPGIVLGLVTAITAIV</sequence>
<dbReference type="Pfam" id="PF03083">
    <property type="entry name" value="MtN3_slv"/>
    <property type="match status" value="1"/>
</dbReference>
<gene>
    <name evidence="2" type="ORF">CUN60_09830</name>
</gene>
<dbReference type="InterPro" id="IPR004316">
    <property type="entry name" value="SWEET_rpt"/>
</dbReference>
<dbReference type="OrthoDB" id="9794653at2"/>
<evidence type="ECO:0000313" key="2">
    <source>
        <dbReference type="EMBL" id="AUR52583.1"/>
    </source>
</evidence>
<keyword evidence="1" id="KW-0472">Membrane</keyword>
<dbReference type="Proteomes" id="UP000236655">
    <property type="component" value="Chromosome"/>
</dbReference>
<evidence type="ECO:0008006" key="4">
    <source>
        <dbReference type="Google" id="ProtNLM"/>
    </source>
</evidence>
<keyword evidence="1" id="KW-1133">Transmembrane helix</keyword>
<keyword evidence="1" id="KW-0812">Transmembrane</keyword>
<dbReference type="RefSeq" id="WP_102951872.1">
    <property type="nucleotide sequence ID" value="NZ_CP024847.1"/>
</dbReference>
<name>A0A2I7N7Z5_9NEIS</name>
<evidence type="ECO:0000256" key="1">
    <source>
        <dbReference type="SAM" id="Phobius"/>
    </source>
</evidence>
<protein>
    <recommendedName>
        <fullName evidence="4">Sugar efflux transporter for intercellular exchange</fullName>
    </recommendedName>
</protein>
<dbReference type="EMBL" id="CP024847">
    <property type="protein sequence ID" value="AUR52583.1"/>
    <property type="molecule type" value="Genomic_DNA"/>
</dbReference>
<dbReference type="AlphaFoldDB" id="A0A2I7N7Z5"/>
<accession>A0A2I7N7Z5</accession>
<dbReference type="KEGG" id="nba:CUN60_09830"/>
<evidence type="ECO:0000313" key="3">
    <source>
        <dbReference type="Proteomes" id="UP000236655"/>
    </source>
</evidence>
<feature type="transmembrane region" description="Helical" evidence="1">
    <location>
        <begin position="9"/>
        <end position="25"/>
    </location>
</feature>
<dbReference type="GO" id="GO:0016020">
    <property type="term" value="C:membrane"/>
    <property type="evidence" value="ECO:0007669"/>
    <property type="project" value="InterPro"/>
</dbReference>
<proteinExistence type="predicted"/>
<keyword evidence="3" id="KW-1185">Reference proteome</keyword>
<reference evidence="3" key="1">
    <citation type="submission" date="2017-11" db="EMBL/GenBank/DDBJ databases">
        <authorList>
            <person name="Chan K.G."/>
            <person name="Lee L.S."/>
        </authorList>
    </citation>
    <scope>NUCLEOTIDE SEQUENCE [LARGE SCALE GENOMIC DNA]</scope>
    <source>
        <strain evidence="3">DSM 100970</strain>
    </source>
</reference>
<dbReference type="Gene3D" id="1.20.1280.290">
    <property type="match status" value="1"/>
</dbReference>
<feature type="transmembrane region" description="Helical" evidence="1">
    <location>
        <begin position="37"/>
        <end position="57"/>
    </location>
</feature>
<feature type="transmembrane region" description="Helical" evidence="1">
    <location>
        <begin position="64"/>
        <end position="85"/>
    </location>
</feature>